<accession>A0A1V2L919</accession>
<organism evidence="1 2">
    <name type="scientific">Cyberlindnera fabianii</name>
    <name type="common">Yeast</name>
    <name type="synonym">Hansenula fabianii</name>
    <dbReference type="NCBI Taxonomy" id="36022"/>
    <lineage>
        <taxon>Eukaryota</taxon>
        <taxon>Fungi</taxon>
        <taxon>Dikarya</taxon>
        <taxon>Ascomycota</taxon>
        <taxon>Saccharomycotina</taxon>
        <taxon>Saccharomycetes</taxon>
        <taxon>Phaffomycetales</taxon>
        <taxon>Phaffomycetaceae</taxon>
        <taxon>Cyberlindnera</taxon>
    </lineage>
</organism>
<reference evidence="2" key="1">
    <citation type="journal article" date="2017" name="Genome Announc.">
        <title>Genome sequences of Cyberlindnera fabianii 65, Pichia kudriavzevii 129, and Saccharomyces cerevisiae 131 isolated from fermented masau fruits in Zimbabwe.</title>
        <authorList>
            <person name="van Rijswijck I.M.H."/>
            <person name="Derks M.F.L."/>
            <person name="Abee T."/>
            <person name="de Ridder D."/>
            <person name="Smid E.J."/>
        </authorList>
    </citation>
    <scope>NUCLEOTIDE SEQUENCE [LARGE SCALE GENOMIC DNA]</scope>
    <source>
        <strain evidence="2">65</strain>
    </source>
</reference>
<comment type="caution">
    <text evidence="1">The sequence shown here is derived from an EMBL/GenBank/DDBJ whole genome shotgun (WGS) entry which is preliminary data.</text>
</comment>
<dbReference type="AlphaFoldDB" id="A0A1V2L919"/>
<evidence type="ECO:0000313" key="1">
    <source>
        <dbReference type="EMBL" id="ONH68402.1"/>
    </source>
</evidence>
<keyword evidence="2" id="KW-1185">Reference proteome</keyword>
<dbReference type="Proteomes" id="UP000189513">
    <property type="component" value="Unassembled WGS sequence"/>
</dbReference>
<gene>
    <name evidence="1" type="ORF">BON22_1893</name>
</gene>
<sequence length="59" mass="7149">MHHIYVLYLQPQQPARWHPPDINYQSKCDLLQNIDLRIPKLLTHHEHNCFSFLINGTHY</sequence>
<proteinExistence type="predicted"/>
<evidence type="ECO:0000313" key="2">
    <source>
        <dbReference type="Proteomes" id="UP000189513"/>
    </source>
</evidence>
<name>A0A1V2L919_CYBFA</name>
<protein>
    <submittedName>
        <fullName evidence="1">Uncharacterized protein</fullName>
    </submittedName>
</protein>
<dbReference type="EMBL" id="MPUK01000003">
    <property type="protein sequence ID" value="ONH68402.1"/>
    <property type="molecule type" value="Genomic_DNA"/>
</dbReference>
<dbReference type="VEuPathDB" id="FungiDB:BON22_1893"/>